<dbReference type="AlphaFoldDB" id="L9X608"/>
<dbReference type="PANTHER" id="PTHR46268:SF27">
    <property type="entry name" value="UNIVERSAL STRESS PROTEIN RV2623"/>
    <property type="match status" value="1"/>
</dbReference>
<comment type="similarity">
    <text evidence="1">Belongs to the universal stress protein A family.</text>
</comment>
<dbReference type="EMBL" id="AOIB01000026">
    <property type="protein sequence ID" value="ELY56896.1"/>
    <property type="molecule type" value="Genomic_DNA"/>
</dbReference>
<dbReference type="Gene3D" id="3.40.50.12370">
    <property type="match status" value="1"/>
</dbReference>
<keyword evidence="2" id="KW-0547">Nucleotide-binding</keyword>
<feature type="domain" description="UspA" evidence="4">
    <location>
        <begin position="161"/>
        <end position="296"/>
    </location>
</feature>
<dbReference type="InterPro" id="IPR006015">
    <property type="entry name" value="Universal_stress_UspA"/>
</dbReference>
<dbReference type="OrthoDB" id="202478at2157"/>
<sequence>MTQPVFDRILLPIAEENHAVATCDAVRPYLTPTGDIVVLHVIEKTEGGPDKAPIGARQEQADAIFEIVREELAGTGHDVRTELRYGTDVIDEILAAAEEVDTAAIGFTPRPGSRWIKLLSGDHAHRLTTETELPVLVFPHPEKKTPEISEAAEPADDDSYRVLVPIDGSELSWKALEHACSVYLESDVTVLYVDSVGSPGVYDSMTSNPSFDANADDRRKKRQASRLFERARELATERGVELSTIALTGNVVKAIVTCAENTDTDLIVMASHGRVGLKQKLLGSTTEAVIRRSNVPPRRPQTKAAWQYHRGGDPSLKRSGHRRSMIIDPPKYNN</sequence>
<dbReference type="STRING" id="1227497.C491_12865"/>
<evidence type="ECO:0000313" key="6">
    <source>
        <dbReference type="Proteomes" id="UP000011688"/>
    </source>
</evidence>
<evidence type="ECO:0000259" key="4">
    <source>
        <dbReference type="Pfam" id="PF00582"/>
    </source>
</evidence>
<dbReference type="Pfam" id="PF00582">
    <property type="entry name" value="Usp"/>
    <property type="match status" value="2"/>
</dbReference>
<proteinExistence type="inferred from homology"/>
<name>L9X608_9EURY</name>
<evidence type="ECO:0000256" key="1">
    <source>
        <dbReference type="ARBA" id="ARBA00008791"/>
    </source>
</evidence>
<evidence type="ECO:0000256" key="2">
    <source>
        <dbReference type="ARBA" id="ARBA00022741"/>
    </source>
</evidence>
<accession>L9X608</accession>
<dbReference type="GO" id="GO:0005524">
    <property type="term" value="F:ATP binding"/>
    <property type="evidence" value="ECO:0007669"/>
    <property type="project" value="UniProtKB-KW"/>
</dbReference>
<dbReference type="eggNOG" id="arCOG02053">
    <property type="taxonomic scope" value="Archaea"/>
</dbReference>
<reference evidence="5 6" key="1">
    <citation type="journal article" date="2014" name="PLoS Genet.">
        <title>Phylogenetically driven sequencing of extremely halophilic archaea reveals strategies for static and dynamic osmo-response.</title>
        <authorList>
            <person name="Becker E.A."/>
            <person name="Seitzer P.M."/>
            <person name="Tritt A."/>
            <person name="Larsen D."/>
            <person name="Krusor M."/>
            <person name="Yao A.I."/>
            <person name="Wu D."/>
            <person name="Madern D."/>
            <person name="Eisen J.A."/>
            <person name="Darling A.E."/>
            <person name="Facciotti M.T."/>
        </authorList>
    </citation>
    <scope>NUCLEOTIDE SEQUENCE [LARGE SCALE GENOMIC DNA]</scope>
    <source>
        <strain evidence="5 6">DSM 10524</strain>
    </source>
</reference>
<evidence type="ECO:0000256" key="3">
    <source>
        <dbReference type="ARBA" id="ARBA00022840"/>
    </source>
</evidence>
<dbReference type="SUPFAM" id="SSF52402">
    <property type="entry name" value="Adenine nucleotide alpha hydrolases-like"/>
    <property type="match status" value="2"/>
</dbReference>
<protein>
    <submittedName>
        <fullName evidence="5">UspA domain-containing protein</fullName>
    </submittedName>
</protein>
<comment type="caution">
    <text evidence="5">The sequence shown here is derived from an EMBL/GenBank/DDBJ whole genome shotgun (WGS) entry which is preliminary data.</text>
</comment>
<dbReference type="InterPro" id="IPR006016">
    <property type="entry name" value="UspA"/>
</dbReference>
<dbReference type="InterPro" id="IPR014729">
    <property type="entry name" value="Rossmann-like_a/b/a_fold"/>
</dbReference>
<evidence type="ECO:0000313" key="5">
    <source>
        <dbReference type="EMBL" id="ELY56896.1"/>
    </source>
</evidence>
<dbReference type="eggNOG" id="arCOG00450">
    <property type="taxonomic scope" value="Archaea"/>
</dbReference>
<dbReference type="CDD" id="cd00293">
    <property type="entry name" value="USP-like"/>
    <property type="match status" value="1"/>
</dbReference>
<dbReference type="Gene3D" id="3.40.50.620">
    <property type="entry name" value="HUPs"/>
    <property type="match status" value="1"/>
</dbReference>
<feature type="domain" description="UspA" evidence="4">
    <location>
        <begin position="6"/>
        <end position="139"/>
    </location>
</feature>
<keyword evidence="3" id="KW-0067">ATP-binding</keyword>
<keyword evidence="6" id="KW-1185">Reference proteome</keyword>
<dbReference type="PANTHER" id="PTHR46268">
    <property type="entry name" value="STRESS RESPONSE PROTEIN NHAX"/>
    <property type="match status" value="1"/>
</dbReference>
<dbReference type="PRINTS" id="PR01438">
    <property type="entry name" value="UNVRSLSTRESS"/>
</dbReference>
<organism evidence="5 6">
    <name type="scientific">Natronococcus amylolyticus DSM 10524</name>
    <dbReference type="NCBI Taxonomy" id="1227497"/>
    <lineage>
        <taxon>Archaea</taxon>
        <taxon>Methanobacteriati</taxon>
        <taxon>Methanobacteriota</taxon>
        <taxon>Stenosarchaea group</taxon>
        <taxon>Halobacteria</taxon>
        <taxon>Halobacteriales</taxon>
        <taxon>Natrialbaceae</taxon>
        <taxon>Natronococcus</taxon>
    </lineage>
</organism>
<dbReference type="Proteomes" id="UP000011688">
    <property type="component" value="Unassembled WGS sequence"/>
</dbReference>
<gene>
    <name evidence="5" type="ORF">C491_12865</name>
</gene>